<evidence type="ECO:0000313" key="2">
    <source>
        <dbReference type="Proteomes" id="UP000479000"/>
    </source>
</evidence>
<protein>
    <submittedName>
        <fullName evidence="1">Uncharacterized protein</fullName>
    </submittedName>
</protein>
<dbReference type="Proteomes" id="UP000479000">
    <property type="component" value="Unassembled WGS sequence"/>
</dbReference>
<keyword evidence="2" id="KW-1185">Reference proteome</keyword>
<organism evidence="1 2">
    <name type="scientific">Nesidiocoris tenuis</name>
    <dbReference type="NCBI Taxonomy" id="355587"/>
    <lineage>
        <taxon>Eukaryota</taxon>
        <taxon>Metazoa</taxon>
        <taxon>Ecdysozoa</taxon>
        <taxon>Arthropoda</taxon>
        <taxon>Hexapoda</taxon>
        <taxon>Insecta</taxon>
        <taxon>Pterygota</taxon>
        <taxon>Neoptera</taxon>
        <taxon>Paraneoptera</taxon>
        <taxon>Hemiptera</taxon>
        <taxon>Heteroptera</taxon>
        <taxon>Panheteroptera</taxon>
        <taxon>Cimicomorpha</taxon>
        <taxon>Miridae</taxon>
        <taxon>Dicyphina</taxon>
        <taxon>Nesidiocoris</taxon>
    </lineage>
</organism>
<dbReference type="EMBL" id="CADCXU010031393">
    <property type="protein sequence ID" value="CAB0017412.1"/>
    <property type="molecule type" value="Genomic_DNA"/>
</dbReference>
<evidence type="ECO:0000313" key="1">
    <source>
        <dbReference type="EMBL" id="CAB0017412.1"/>
    </source>
</evidence>
<proteinExistence type="predicted"/>
<reference evidence="1 2" key="1">
    <citation type="submission" date="2020-02" db="EMBL/GenBank/DDBJ databases">
        <authorList>
            <person name="Ferguson B K."/>
        </authorList>
    </citation>
    <scope>NUCLEOTIDE SEQUENCE [LARGE SCALE GENOMIC DNA]</scope>
</reference>
<dbReference type="AlphaFoldDB" id="A0A6H5HKX4"/>
<sequence length="82" mass="9488">MKYYTKRLRLPFLAHSLSLLGKLVADKRILERTSLIDPFALSNGFSNAFPKPLLLWHESLTFFEGINESLLPRIQWVLSAEK</sequence>
<gene>
    <name evidence="1" type="ORF">NTEN_LOCUS21427</name>
</gene>
<accession>A0A6H5HKX4</accession>
<feature type="non-terminal residue" evidence="1">
    <location>
        <position position="82"/>
    </location>
</feature>
<name>A0A6H5HKX4_9HEMI</name>